<dbReference type="CDD" id="cd09865">
    <property type="entry name" value="PIN_ScUtp23p-like"/>
    <property type="match status" value="1"/>
</dbReference>
<feature type="domain" description="UTP23 sensor motif region" evidence="9">
    <location>
        <begin position="186"/>
        <end position="204"/>
    </location>
</feature>
<dbReference type="Gene3D" id="3.40.50.1010">
    <property type="entry name" value="5'-nuclease"/>
    <property type="match status" value="1"/>
</dbReference>
<sequence>MRQKRAKAYRKLMELYSMTFGFRQPYQVLVDAEICKTSVEAKTDLSKQITSVLQGEVKPMITQCCIHELYLQGKALQPVVDVAKTFERRKCNHREPIPGDECLASVVGDTNKHRYVVATQSQPLRSRLRTIPAVPIVHINRSVMILEPPSHATLDKKEKDEEQALHATGSEKSTLPVASTSSDSPKKRKTGPKGPNPLSVKKKKVAPPLPVAQKRKRSEDEAESEPAKKKRRRRKATTTGSPD</sequence>
<evidence type="ECO:0000313" key="10">
    <source>
        <dbReference type="EMBL" id="KAF7310660.1"/>
    </source>
</evidence>
<keyword evidence="2" id="KW-0690">Ribosome biogenesis</keyword>
<name>A0A8H6T768_MYCCL</name>
<keyword evidence="11" id="KW-1185">Reference proteome</keyword>
<dbReference type="Proteomes" id="UP000613580">
    <property type="component" value="Unassembled WGS sequence"/>
</dbReference>
<dbReference type="EMBL" id="JACAZE010000007">
    <property type="protein sequence ID" value="KAF7310660.1"/>
    <property type="molecule type" value="Genomic_DNA"/>
</dbReference>
<feature type="compositionally biased region" description="Polar residues" evidence="8">
    <location>
        <begin position="170"/>
        <end position="183"/>
    </location>
</feature>
<dbReference type="SUPFAM" id="SSF88723">
    <property type="entry name" value="PIN domain-like"/>
    <property type="match status" value="1"/>
</dbReference>
<dbReference type="InterPro" id="IPR029060">
    <property type="entry name" value="PIN-like_dom_sf"/>
</dbReference>
<dbReference type="GO" id="GO:0032040">
    <property type="term" value="C:small-subunit processome"/>
    <property type="evidence" value="ECO:0007669"/>
    <property type="project" value="InterPro"/>
</dbReference>
<dbReference type="GO" id="GO:0006364">
    <property type="term" value="P:rRNA processing"/>
    <property type="evidence" value="ECO:0007669"/>
    <property type="project" value="UniProtKB-KW"/>
</dbReference>
<comment type="subcellular location">
    <subcellularLocation>
        <location evidence="1">Nucleus</location>
        <location evidence="1">Nucleolus</location>
    </subcellularLocation>
</comment>
<dbReference type="Pfam" id="PF24779">
    <property type="entry name" value="UTP23_sensor"/>
    <property type="match status" value="1"/>
</dbReference>
<comment type="similarity">
    <text evidence="6">Belongs to the UTP23/FCF1 family. UTP23 subfamily.</text>
</comment>
<evidence type="ECO:0000256" key="4">
    <source>
        <dbReference type="ARBA" id="ARBA00023242"/>
    </source>
</evidence>
<feature type="region of interest" description="Disordered" evidence="8">
    <location>
        <begin position="150"/>
        <end position="243"/>
    </location>
</feature>
<evidence type="ECO:0000256" key="6">
    <source>
        <dbReference type="ARBA" id="ARBA00038503"/>
    </source>
</evidence>
<evidence type="ECO:0000256" key="3">
    <source>
        <dbReference type="ARBA" id="ARBA00022552"/>
    </source>
</evidence>
<accession>A0A8H6T768</accession>
<dbReference type="FunFam" id="3.40.50.1010:FF:000006">
    <property type="entry name" value="rRNA-processing protein UTP23 homolog"/>
    <property type="match status" value="1"/>
</dbReference>
<evidence type="ECO:0000256" key="8">
    <source>
        <dbReference type="SAM" id="MobiDB-lite"/>
    </source>
</evidence>
<comment type="caution">
    <text evidence="10">The sequence shown here is derived from an EMBL/GenBank/DDBJ whole genome shotgun (WGS) entry which is preliminary data.</text>
</comment>
<evidence type="ECO:0000256" key="7">
    <source>
        <dbReference type="ARBA" id="ARBA00076388"/>
    </source>
</evidence>
<dbReference type="PANTHER" id="PTHR12416">
    <property type="entry name" value="RRNA-PROCESSING PROTEIN UTP23 HOMOLOG"/>
    <property type="match status" value="1"/>
</dbReference>
<dbReference type="Pfam" id="PF04900">
    <property type="entry name" value="Fcf1"/>
    <property type="match status" value="1"/>
</dbReference>
<evidence type="ECO:0000256" key="5">
    <source>
        <dbReference type="ARBA" id="ARBA00037300"/>
    </source>
</evidence>
<keyword evidence="3" id="KW-0698">rRNA processing</keyword>
<keyword evidence="4" id="KW-0539">Nucleus</keyword>
<organism evidence="10 11">
    <name type="scientific">Mycena chlorophos</name>
    <name type="common">Agaric fungus</name>
    <name type="synonym">Agaricus chlorophos</name>
    <dbReference type="NCBI Taxonomy" id="658473"/>
    <lineage>
        <taxon>Eukaryota</taxon>
        <taxon>Fungi</taxon>
        <taxon>Dikarya</taxon>
        <taxon>Basidiomycota</taxon>
        <taxon>Agaricomycotina</taxon>
        <taxon>Agaricomycetes</taxon>
        <taxon>Agaricomycetidae</taxon>
        <taxon>Agaricales</taxon>
        <taxon>Marasmiineae</taxon>
        <taxon>Mycenaceae</taxon>
        <taxon>Mycena</taxon>
    </lineage>
</organism>
<gene>
    <name evidence="10" type="ORF">HMN09_00608800</name>
</gene>
<feature type="compositionally biased region" description="Basic and acidic residues" evidence="8">
    <location>
        <begin position="153"/>
        <end position="164"/>
    </location>
</feature>
<comment type="function">
    <text evidence="5">Involved in rRNA-processing and ribosome biogenesis.</text>
</comment>
<protein>
    <recommendedName>
        <fullName evidence="7">U three protein 23</fullName>
    </recommendedName>
</protein>
<evidence type="ECO:0000313" key="11">
    <source>
        <dbReference type="Proteomes" id="UP000613580"/>
    </source>
</evidence>
<reference evidence="10" key="1">
    <citation type="submission" date="2020-05" db="EMBL/GenBank/DDBJ databases">
        <title>Mycena genomes resolve the evolution of fungal bioluminescence.</title>
        <authorList>
            <person name="Tsai I.J."/>
        </authorList>
    </citation>
    <scope>NUCLEOTIDE SEQUENCE</scope>
    <source>
        <strain evidence="10">110903Hualien_Pintung</strain>
    </source>
</reference>
<proteinExistence type="inferred from homology"/>
<evidence type="ECO:0000256" key="2">
    <source>
        <dbReference type="ARBA" id="ARBA00022517"/>
    </source>
</evidence>
<evidence type="ECO:0000259" key="9">
    <source>
        <dbReference type="Pfam" id="PF24779"/>
    </source>
</evidence>
<dbReference type="InterPro" id="IPR006984">
    <property type="entry name" value="Fcf1/UTP23"/>
</dbReference>
<evidence type="ECO:0000256" key="1">
    <source>
        <dbReference type="ARBA" id="ARBA00004604"/>
    </source>
</evidence>
<dbReference type="InterPro" id="IPR057776">
    <property type="entry name" value="UTP23_sensor"/>
</dbReference>
<dbReference type="OrthoDB" id="25675at2759"/>
<dbReference type="AlphaFoldDB" id="A0A8H6T768"/>